<keyword evidence="2" id="KW-0862">Zinc</keyword>
<dbReference type="RefSeq" id="WP_103240386.1">
    <property type="nucleotide sequence ID" value="NZ_JANJZD010000015.1"/>
</dbReference>
<feature type="domain" description="Deacetylase sirtuin-type" evidence="3">
    <location>
        <begin position="2"/>
        <end position="288"/>
    </location>
</feature>
<organism evidence="4 5">
    <name type="scientific">Acetatifactor muris</name>
    <dbReference type="NCBI Taxonomy" id="879566"/>
    <lineage>
        <taxon>Bacteria</taxon>
        <taxon>Bacillati</taxon>
        <taxon>Bacillota</taxon>
        <taxon>Clostridia</taxon>
        <taxon>Lachnospirales</taxon>
        <taxon>Lachnospiraceae</taxon>
        <taxon>Acetatifactor</taxon>
    </lineage>
</organism>
<evidence type="ECO:0000256" key="1">
    <source>
        <dbReference type="ARBA" id="ARBA00023027"/>
    </source>
</evidence>
<dbReference type="PROSITE" id="PS50305">
    <property type="entry name" value="SIRTUIN"/>
    <property type="match status" value="1"/>
</dbReference>
<sequence length="288" mass="33683">MNREYDRKADILLEQIERADAVCVGAAAGMSVATGYDMAYHSDKHFKKYFGEFEKKYGFQGSFNGYYYPYPTSEERWAFLATSIHANLELPDGPAYENLFELLKGKNYFVVTTNQDTLFSRRFPEERVSTIQGDFRWLQCVRPCHDELFESKSMIEEMYANIKDCRIPTELIPHCPKCGRELEPWVRGYTFLQGRKYKEEYEKWNHFLMENKHKKILFLELGVGRMTPMFIQQPFWNMTYSLPQAYYITINPKDALLPDELEGKGTAIKEDIAVVLQRAVEKTAGSRL</sequence>
<evidence type="ECO:0000256" key="2">
    <source>
        <dbReference type="PROSITE-ProRule" id="PRU00236"/>
    </source>
</evidence>
<feature type="binding site" evidence="2">
    <location>
        <position position="178"/>
    </location>
    <ligand>
        <name>Zn(2+)</name>
        <dbReference type="ChEBI" id="CHEBI:29105"/>
    </ligand>
</feature>
<feature type="binding site" evidence="2">
    <location>
        <position position="175"/>
    </location>
    <ligand>
        <name>Zn(2+)</name>
        <dbReference type="ChEBI" id="CHEBI:29105"/>
    </ligand>
</feature>
<evidence type="ECO:0000313" key="5">
    <source>
        <dbReference type="Proteomes" id="UP000236311"/>
    </source>
</evidence>
<comment type="caution">
    <text evidence="2">Lacks conserved residue(s) required for the propagation of feature annotation.</text>
</comment>
<keyword evidence="5" id="KW-1185">Reference proteome</keyword>
<keyword evidence="1" id="KW-0520">NAD</keyword>
<gene>
    <name evidence="4" type="ORF">AMURIS_03068</name>
</gene>
<dbReference type="GO" id="GO:0046872">
    <property type="term" value="F:metal ion binding"/>
    <property type="evidence" value="ECO:0007669"/>
    <property type="project" value="UniProtKB-KW"/>
</dbReference>
<protein>
    <recommendedName>
        <fullName evidence="3">Deacetylase sirtuin-type domain-containing protein</fullName>
    </recommendedName>
</protein>
<feature type="binding site" evidence="2">
    <location>
        <position position="144"/>
    </location>
    <ligand>
        <name>Zn(2+)</name>
        <dbReference type="ChEBI" id="CHEBI:29105"/>
    </ligand>
</feature>
<dbReference type="AlphaFoldDB" id="A0A2K4ZIR1"/>
<evidence type="ECO:0000313" key="4">
    <source>
        <dbReference type="EMBL" id="SOY30341.1"/>
    </source>
</evidence>
<dbReference type="Proteomes" id="UP000236311">
    <property type="component" value="Unassembled WGS sequence"/>
</dbReference>
<proteinExistence type="predicted"/>
<dbReference type="SUPFAM" id="SSF52467">
    <property type="entry name" value="DHS-like NAD/FAD-binding domain"/>
    <property type="match status" value="1"/>
</dbReference>
<dbReference type="EMBL" id="OFSM01000015">
    <property type="protein sequence ID" value="SOY30341.1"/>
    <property type="molecule type" value="Genomic_DNA"/>
</dbReference>
<keyword evidence="2" id="KW-0479">Metal-binding</keyword>
<reference evidence="4 5" key="1">
    <citation type="submission" date="2018-01" db="EMBL/GenBank/DDBJ databases">
        <authorList>
            <person name="Gaut B.S."/>
            <person name="Morton B.R."/>
            <person name="Clegg M.T."/>
            <person name="Duvall M.R."/>
        </authorList>
    </citation>
    <scope>NUCLEOTIDE SEQUENCE [LARGE SCALE GENOMIC DNA]</scope>
    <source>
        <strain evidence="4">GP69</strain>
    </source>
</reference>
<evidence type="ECO:0000259" key="3">
    <source>
        <dbReference type="PROSITE" id="PS50305"/>
    </source>
</evidence>
<dbReference type="InterPro" id="IPR026590">
    <property type="entry name" value="Ssirtuin_cat_dom"/>
</dbReference>
<dbReference type="Gene3D" id="3.40.50.1220">
    <property type="entry name" value="TPP-binding domain"/>
    <property type="match status" value="1"/>
</dbReference>
<name>A0A2K4ZIR1_9FIRM</name>
<accession>A0A2K4ZIR1</accession>
<feature type="binding site" evidence="2">
    <location>
        <position position="140"/>
    </location>
    <ligand>
        <name>Zn(2+)</name>
        <dbReference type="ChEBI" id="CHEBI:29105"/>
    </ligand>
</feature>
<dbReference type="OrthoDB" id="394960at2"/>
<dbReference type="InterPro" id="IPR029035">
    <property type="entry name" value="DHS-like_NAD/FAD-binding_dom"/>
</dbReference>